<organism evidence="5 6">
    <name type="scientific">Mycolicibacterium madagascariense</name>
    <dbReference type="NCBI Taxonomy" id="212765"/>
    <lineage>
        <taxon>Bacteria</taxon>
        <taxon>Bacillati</taxon>
        <taxon>Actinomycetota</taxon>
        <taxon>Actinomycetes</taxon>
        <taxon>Mycobacteriales</taxon>
        <taxon>Mycobacteriaceae</taxon>
        <taxon>Mycolicibacterium</taxon>
    </lineage>
</organism>
<protein>
    <submittedName>
        <fullName evidence="5">Cutinase</fullName>
    </submittedName>
</protein>
<sequence>MLIAGLTLSGLGTATASAAAECADYHWIGAAGSGQRDAAGLATNGGMGGVVYQSYLQLRDELAASGLTIDAEAVQYPAAPVPLDGGLGGWMGFMDSVKAGTAATAKQYTAFTKACPATKVVLAGYSQGAMVVHRNLASLADAPNVAAVLLVADGDRLPGDTTIDMGTTATPSPATLASTASAVSSSDASVPDAGKGVAQEHSFLASAPTSTLPPAMGAKTVSVCDVHDPVCDYDSDTELTPATLAIHTSYAPTVSGPHAWVAPLYQLAMSAGANTEPSTALTLSTHGS</sequence>
<accession>A0A7I7X9L0</accession>
<keyword evidence="2" id="KW-0719">Serine esterase</keyword>
<dbReference type="PANTHER" id="PTHR33630">
    <property type="entry name" value="CUTINASE RV1984C-RELATED-RELATED"/>
    <property type="match status" value="1"/>
</dbReference>
<evidence type="ECO:0000256" key="4">
    <source>
        <dbReference type="ARBA" id="ARBA00023157"/>
    </source>
</evidence>
<evidence type="ECO:0000256" key="1">
    <source>
        <dbReference type="ARBA" id="ARBA00007534"/>
    </source>
</evidence>
<reference evidence="5 6" key="1">
    <citation type="journal article" date="2019" name="Emerg. Microbes Infect.">
        <title>Comprehensive subspecies identification of 175 nontuberculous mycobacteria species based on 7547 genomic profiles.</title>
        <authorList>
            <person name="Matsumoto Y."/>
            <person name="Kinjo T."/>
            <person name="Motooka D."/>
            <person name="Nabeya D."/>
            <person name="Jung N."/>
            <person name="Uechi K."/>
            <person name="Horii T."/>
            <person name="Iida T."/>
            <person name="Fujita J."/>
            <person name="Nakamura S."/>
        </authorList>
    </citation>
    <scope>NUCLEOTIDE SEQUENCE [LARGE SCALE GENOMIC DNA]</scope>
    <source>
        <strain evidence="5 6">JCM 13574</strain>
    </source>
</reference>
<dbReference type="SMART" id="SM01110">
    <property type="entry name" value="Cutinase"/>
    <property type="match status" value="1"/>
</dbReference>
<evidence type="ECO:0000256" key="3">
    <source>
        <dbReference type="ARBA" id="ARBA00022801"/>
    </source>
</evidence>
<keyword evidence="3" id="KW-0378">Hydrolase</keyword>
<evidence type="ECO:0000313" key="6">
    <source>
        <dbReference type="Proteomes" id="UP000466517"/>
    </source>
</evidence>
<dbReference type="Pfam" id="PF01083">
    <property type="entry name" value="Cutinase"/>
    <property type="match status" value="1"/>
</dbReference>
<dbReference type="PANTHER" id="PTHR33630:SF9">
    <property type="entry name" value="CUTINASE 4"/>
    <property type="match status" value="1"/>
</dbReference>
<dbReference type="EMBL" id="AP022610">
    <property type="protein sequence ID" value="BBZ26020.1"/>
    <property type="molecule type" value="Genomic_DNA"/>
</dbReference>
<dbReference type="AlphaFoldDB" id="A0A7I7X9L0"/>
<dbReference type="InterPro" id="IPR029058">
    <property type="entry name" value="AB_hydrolase_fold"/>
</dbReference>
<name>A0A7I7X9L0_9MYCO</name>
<dbReference type="SUPFAM" id="SSF53474">
    <property type="entry name" value="alpha/beta-Hydrolases"/>
    <property type="match status" value="1"/>
</dbReference>
<keyword evidence="6" id="KW-1185">Reference proteome</keyword>
<keyword evidence="4" id="KW-1015">Disulfide bond</keyword>
<dbReference type="KEGG" id="mmag:MMAD_03150"/>
<dbReference type="InterPro" id="IPR000675">
    <property type="entry name" value="Cutinase/axe"/>
</dbReference>
<dbReference type="Gene3D" id="3.40.50.1820">
    <property type="entry name" value="alpha/beta hydrolase"/>
    <property type="match status" value="1"/>
</dbReference>
<gene>
    <name evidence="5" type="ORF">MMAD_03150</name>
</gene>
<dbReference type="Proteomes" id="UP000466517">
    <property type="component" value="Chromosome"/>
</dbReference>
<comment type="similarity">
    <text evidence="1">Belongs to the cutinase family.</text>
</comment>
<evidence type="ECO:0000256" key="2">
    <source>
        <dbReference type="ARBA" id="ARBA00022487"/>
    </source>
</evidence>
<dbReference type="GO" id="GO:0052689">
    <property type="term" value="F:carboxylic ester hydrolase activity"/>
    <property type="evidence" value="ECO:0007669"/>
    <property type="project" value="UniProtKB-KW"/>
</dbReference>
<evidence type="ECO:0000313" key="5">
    <source>
        <dbReference type="EMBL" id="BBZ26020.1"/>
    </source>
</evidence>
<proteinExistence type="inferred from homology"/>